<gene>
    <name evidence="2" type="ORF">GALL_187260</name>
</gene>
<evidence type="ECO:0000256" key="1">
    <source>
        <dbReference type="SAM" id="Phobius"/>
    </source>
</evidence>
<keyword evidence="1" id="KW-0812">Transmembrane</keyword>
<reference evidence="2" key="1">
    <citation type="submission" date="2016-10" db="EMBL/GenBank/DDBJ databases">
        <title>Sequence of Gallionella enrichment culture.</title>
        <authorList>
            <person name="Poehlein A."/>
            <person name="Muehling M."/>
            <person name="Daniel R."/>
        </authorList>
    </citation>
    <scope>NUCLEOTIDE SEQUENCE</scope>
</reference>
<feature type="transmembrane region" description="Helical" evidence="1">
    <location>
        <begin position="140"/>
        <end position="164"/>
    </location>
</feature>
<protein>
    <submittedName>
        <fullName evidence="2">Uncharacterized protein</fullName>
    </submittedName>
</protein>
<keyword evidence="1" id="KW-0472">Membrane</keyword>
<name>A0A1J5SC74_9ZZZZ</name>
<accession>A0A1J5SC74</accession>
<proteinExistence type="predicted"/>
<dbReference type="EMBL" id="MLJW01000108">
    <property type="protein sequence ID" value="OIQ99315.1"/>
    <property type="molecule type" value="Genomic_DNA"/>
</dbReference>
<sequence length="165" mass="17354">MTPLRLFFTRRAHALTPMCSPSYQAAYRLTERAAQPFSDFTFNPYQEVFMSTATPVSCPRVLTRKPLTIAILLAMIVPGLGVAFPGYALDLVAFTGITGPLTSALSQIAALGPGIKALVGFVGFVVALISLTALRNFGPVLFYVGLAIFAAVGLVIAGAIMGAVV</sequence>
<feature type="transmembrane region" description="Helical" evidence="1">
    <location>
        <begin position="108"/>
        <end position="133"/>
    </location>
</feature>
<dbReference type="AlphaFoldDB" id="A0A1J5SC74"/>
<feature type="transmembrane region" description="Helical" evidence="1">
    <location>
        <begin position="67"/>
        <end position="88"/>
    </location>
</feature>
<organism evidence="2">
    <name type="scientific">mine drainage metagenome</name>
    <dbReference type="NCBI Taxonomy" id="410659"/>
    <lineage>
        <taxon>unclassified sequences</taxon>
        <taxon>metagenomes</taxon>
        <taxon>ecological metagenomes</taxon>
    </lineage>
</organism>
<evidence type="ECO:0000313" key="2">
    <source>
        <dbReference type="EMBL" id="OIQ99315.1"/>
    </source>
</evidence>
<keyword evidence="1" id="KW-1133">Transmembrane helix</keyword>
<comment type="caution">
    <text evidence="2">The sequence shown here is derived from an EMBL/GenBank/DDBJ whole genome shotgun (WGS) entry which is preliminary data.</text>
</comment>